<dbReference type="InterPro" id="IPR044876">
    <property type="entry name" value="HRDC_dom_sf"/>
</dbReference>
<sequence>MFMLARLRKHLIADRRGVLFCVFRTGIALERLRIRRRSGQGGIGMQIVFLNQFERITGQEEERAHVFIGELQGVWTAGWRALRLAASEVEDVWYEGMSWEELLAAFRHGVAGKMREGFKPLLDGMLEETPFWERSPALPQLMQCYADSQEAEEAAAALRAWRRTKATEEKRAAYLIATNRELQLLAVFLPQTLDELAEIPGFGKVKTEKYGSEIVELLAGTARSHTYPLQEWVPLAVSETQWSAWLFRIKEEKYGKALAGVKEKRTLLQAIREGRTLVELENELNCPRRKLLERIERLDEEGYDVLPVVEKELSEMASEEALRIERAIGELGDRYLKPLLRKVYGETGFSDEDLEKNYEKLRMMRIRHRRVVMKAV</sequence>
<organism evidence="2 3">
    <name type="scientific">Cohnella terricola</name>
    <dbReference type="NCBI Taxonomy" id="1289167"/>
    <lineage>
        <taxon>Bacteria</taxon>
        <taxon>Bacillati</taxon>
        <taxon>Bacillota</taxon>
        <taxon>Bacilli</taxon>
        <taxon>Bacillales</taxon>
        <taxon>Paenibacillaceae</taxon>
        <taxon>Cohnella</taxon>
    </lineage>
</organism>
<dbReference type="Gene3D" id="1.10.150.80">
    <property type="entry name" value="HRDC domain"/>
    <property type="match status" value="1"/>
</dbReference>
<gene>
    <name evidence="2" type="ORF">FPZ45_16735</name>
</gene>
<accession>A0A559JEQ3</accession>
<proteinExistence type="predicted"/>
<dbReference type="SMART" id="SM00341">
    <property type="entry name" value="HRDC"/>
    <property type="match status" value="1"/>
</dbReference>
<evidence type="ECO:0000259" key="1">
    <source>
        <dbReference type="PROSITE" id="PS50967"/>
    </source>
</evidence>
<protein>
    <submittedName>
        <fullName evidence="2">Aldolase</fullName>
    </submittedName>
</protein>
<dbReference type="SUPFAM" id="SSF47819">
    <property type="entry name" value="HRDC-like"/>
    <property type="match status" value="1"/>
</dbReference>
<dbReference type="Proteomes" id="UP000316330">
    <property type="component" value="Unassembled WGS sequence"/>
</dbReference>
<evidence type="ECO:0000313" key="3">
    <source>
        <dbReference type="Proteomes" id="UP000316330"/>
    </source>
</evidence>
<dbReference type="EMBL" id="VNJJ01000009">
    <property type="protein sequence ID" value="TVX98337.1"/>
    <property type="molecule type" value="Genomic_DNA"/>
</dbReference>
<comment type="caution">
    <text evidence="2">The sequence shown here is derived from an EMBL/GenBank/DDBJ whole genome shotgun (WGS) entry which is preliminary data.</text>
</comment>
<keyword evidence="3" id="KW-1185">Reference proteome</keyword>
<dbReference type="OrthoDB" id="26793at2"/>
<dbReference type="AlphaFoldDB" id="A0A559JEQ3"/>
<dbReference type="PROSITE" id="PS50967">
    <property type="entry name" value="HRDC"/>
    <property type="match status" value="1"/>
</dbReference>
<evidence type="ECO:0000313" key="2">
    <source>
        <dbReference type="EMBL" id="TVX98337.1"/>
    </source>
</evidence>
<dbReference type="GO" id="GO:0000166">
    <property type="term" value="F:nucleotide binding"/>
    <property type="evidence" value="ECO:0007669"/>
    <property type="project" value="InterPro"/>
</dbReference>
<dbReference type="Pfam" id="PF00570">
    <property type="entry name" value="HRDC"/>
    <property type="match status" value="1"/>
</dbReference>
<dbReference type="GO" id="GO:0003676">
    <property type="term" value="F:nucleic acid binding"/>
    <property type="evidence" value="ECO:0007669"/>
    <property type="project" value="InterPro"/>
</dbReference>
<dbReference type="InterPro" id="IPR002121">
    <property type="entry name" value="HRDC_dom"/>
</dbReference>
<feature type="domain" description="HRDC" evidence="1">
    <location>
        <begin position="148"/>
        <end position="228"/>
    </location>
</feature>
<reference evidence="2 3" key="1">
    <citation type="submission" date="2019-07" db="EMBL/GenBank/DDBJ databases">
        <authorList>
            <person name="Kim J."/>
        </authorList>
    </citation>
    <scope>NUCLEOTIDE SEQUENCE [LARGE SCALE GENOMIC DNA]</scope>
    <source>
        <strain evidence="2 3">G13</strain>
    </source>
</reference>
<name>A0A559JEQ3_9BACL</name>
<dbReference type="InterPro" id="IPR010997">
    <property type="entry name" value="HRDC-like_sf"/>
</dbReference>